<dbReference type="EMBL" id="MU002199">
    <property type="protein sequence ID" value="KAF2788647.1"/>
    <property type="molecule type" value="Genomic_DNA"/>
</dbReference>
<evidence type="ECO:0000313" key="2">
    <source>
        <dbReference type="Proteomes" id="UP000799757"/>
    </source>
</evidence>
<protein>
    <submittedName>
        <fullName evidence="1">Uncharacterized protein</fullName>
    </submittedName>
</protein>
<dbReference type="Proteomes" id="UP000799757">
    <property type="component" value="Unassembled WGS sequence"/>
</dbReference>
<proteinExistence type="predicted"/>
<dbReference type="OrthoDB" id="4465702at2759"/>
<sequence>MSRVGDKALGGELETISNYKFNITENITMSFQGQSCNILNSGGNLVKKLEEEDGFVERDVMPGYQCYVMKAKVKFDRKDGL</sequence>
<accession>A0A6A6WY41</accession>
<dbReference type="AlphaFoldDB" id="A0A6A6WY41"/>
<reference evidence="1" key="1">
    <citation type="journal article" date="2020" name="Stud. Mycol.">
        <title>101 Dothideomycetes genomes: a test case for predicting lifestyles and emergence of pathogens.</title>
        <authorList>
            <person name="Haridas S."/>
            <person name="Albert R."/>
            <person name="Binder M."/>
            <person name="Bloem J."/>
            <person name="Labutti K."/>
            <person name="Salamov A."/>
            <person name="Andreopoulos B."/>
            <person name="Baker S."/>
            <person name="Barry K."/>
            <person name="Bills G."/>
            <person name="Bluhm B."/>
            <person name="Cannon C."/>
            <person name="Castanera R."/>
            <person name="Culley D."/>
            <person name="Daum C."/>
            <person name="Ezra D."/>
            <person name="Gonzalez J."/>
            <person name="Henrissat B."/>
            <person name="Kuo A."/>
            <person name="Liang C."/>
            <person name="Lipzen A."/>
            <person name="Lutzoni F."/>
            <person name="Magnuson J."/>
            <person name="Mondo S."/>
            <person name="Nolan M."/>
            <person name="Ohm R."/>
            <person name="Pangilinan J."/>
            <person name="Park H.-J."/>
            <person name="Ramirez L."/>
            <person name="Alfaro M."/>
            <person name="Sun H."/>
            <person name="Tritt A."/>
            <person name="Yoshinaga Y."/>
            <person name="Zwiers L.-H."/>
            <person name="Turgeon B."/>
            <person name="Goodwin S."/>
            <person name="Spatafora J."/>
            <person name="Crous P."/>
            <person name="Grigoriev I."/>
        </authorList>
    </citation>
    <scope>NUCLEOTIDE SEQUENCE</scope>
    <source>
        <strain evidence="1">CBS 109.77</strain>
    </source>
</reference>
<organism evidence="1 2">
    <name type="scientific">Melanomma pulvis-pyrius CBS 109.77</name>
    <dbReference type="NCBI Taxonomy" id="1314802"/>
    <lineage>
        <taxon>Eukaryota</taxon>
        <taxon>Fungi</taxon>
        <taxon>Dikarya</taxon>
        <taxon>Ascomycota</taxon>
        <taxon>Pezizomycotina</taxon>
        <taxon>Dothideomycetes</taxon>
        <taxon>Pleosporomycetidae</taxon>
        <taxon>Pleosporales</taxon>
        <taxon>Melanommataceae</taxon>
        <taxon>Melanomma</taxon>
    </lineage>
</organism>
<name>A0A6A6WY41_9PLEO</name>
<gene>
    <name evidence="1" type="ORF">K505DRAFT_285764</name>
</gene>
<evidence type="ECO:0000313" key="1">
    <source>
        <dbReference type="EMBL" id="KAF2788647.1"/>
    </source>
</evidence>
<keyword evidence="2" id="KW-1185">Reference proteome</keyword>